<dbReference type="OrthoDB" id="8759063at2"/>
<evidence type="ECO:0000313" key="3">
    <source>
        <dbReference type="Proteomes" id="UP000003009"/>
    </source>
</evidence>
<dbReference type="HOGENOM" id="CLU_175462_1_0_4"/>
<evidence type="ECO:0000313" key="2">
    <source>
        <dbReference type="EMBL" id="EEP69338.1"/>
    </source>
</evidence>
<organism evidence="2 3">
    <name type="scientific">Kingella oralis ATCC 51147</name>
    <dbReference type="NCBI Taxonomy" id="629741"/>
    <lineage>
        <taxon>Bacteria</taxon>
        <taxon>Pseudomonadati</taxon>
        <taxon>Pseudomonadota</taxon>
        <taxon>Betaproteobacteria</taxon>
        <taxon>Neisseriales</taxon>
        <taxon>Neisseriaceae</taxon>
        <taxon>Kingella</taxon>
    </lineage>
</organism>
<sequence>MTKPTNTYTSRQGDTLSKIAYEYYGSSTGQVERILEANPKLCQQPPILPAGIIIVLPDSEPASTQTTLPPTLNLWD</sequence>
<dbReference type="InterPro" id="IPR036779">
    <property type="entry name" value="LysM_dom_sf"/>
</dbReference>
<reference evidence="2" key="1">
    <citation type="submission" date="2009-04" db="EMBL/GenBank/DDBJ databases">
        <authorList>
            <person name="Weinstock G."/>
            <person name="Sodergren E."/>
            <person name="Clifton S."/>
            <person name="Fulton L."/>
            <person name="Fulton B."/>
            <person name="Courtney L."/>
            <person name="Fronick C."/>
            <person name="Harrison M."/>
            <person name="Strong C."/>
            <person name="Farmer C."/>
            <person name="Delahaunty K."/>
            <person name="Markovic C."/>
            <person name="Hall O."/>
            <person name="Minx P."/>
            <person name="Tomlinson C."/>
            <person name="Mitreva M."/>
            <person name="Nelson J."/>
            <person name="Hou S."/>
            <person name="Wollam A."/>
            <person name="Pepin K.H."/>
            <person name="Johnson M."/>
            <person name="Bhonagiri V."/>
            <person name="Nash W.E."/>
            <person name="Warren W."/>
            <person name="Chinwalla A."/>
            <person name="Mardis E.R."/>
            <person name="Wilson R.K."/>
        </authorList>
    </citation>
    <scope>NUCLEOTIDE SEQUENCE [LARGE SCALE GENOMIC DNA]</scope>
    <source>
        <strain evidence="2">ATCC 51147</strain>
    </source>
</reference>
<dbReference type="EMBL" id="ACJW02000002">
    <property type="protein sequence ID" value="EEP69338.1"/>
    <property type="molecule type" value="Genomic_DNA"/>
</dbReference>
<dbReference type="Proteomes" id="UP000003009">
    <property type="component" value="Unassembled WGS sequence"/>
</dbReference>
<dbReference type="PROSITE" id="PS51782">
    <property type="entry name" value="LYSM"/>
    <property type="match status" value="1"/>
</dbReference>
<dbReference type="InterPro" id="IPR008861">
    <property type="entry name" value="GpX-like"/>
</dbReference>
<dbReference type="CDD" id="cd00118">
    <property type="entry name" value="LysM"/>
    <property type="match status" value="1"/>
</dbReference>
<dbReference type="Pfam" id="PF05489">
    <property type="entry name" value="Phage_tail_X"/>
    <property type="match status" value="1"/>
</dbReference>
<proteinExistence type="predicted"/>
<dbReference type="Gene3D" id="3.10.350.10">
    <property type="entry name" value="LysM domain"/>
    <property type="match status" value="1"/>
</dbReference>
<name>C4GGI3_9NEIS</name>
<keyword evidence="3" id="KW-1185">Reference proteome</keyword>
<dbReference type="AlphaFoldDB" id="C4GGI3"/>
<evidence type="ECO:0000259" key="1">
    <source>
        <dbReference type="PROSITE" id="PS51782"/>
    </source>
</evidence>
<dbReference type="RefSeq" id="WP_003795396.1">
    <property type="nucleotide sequence ID" value="NZ_GG665871.1"/>
</dbReference>
<gene>
    <name evidence="2" type="ORF">GCWU000324_01251</name>
</gene>
<protein>
    <submittedName>
        <fullName evidence="2">Phage Tail Protein X</fullName>
    </submittedName>
</protein>
<dbReference type="GeneID" id="84906515"/>
<dbReference type="STRING" id="629741.GCWU000324_01251"/>
<dbReference type="InterPro" id="IPR018392">
    <property type="entry name" value="LysM"/>
</dbReference>
<comment type="caution">
    <text evidence="2">The sequence shown here is derived from an EMBL/GenBank/DDBJ whole genome shotgun (WGS) entry which is preliminary data.</text>
</comment>
<feature type="domain" description="LysM" evidence="1">
    <location>
        <begin position="6"/>
        <end position="56"/>
    </location>
</feature>
<accession>C4GGI3</accession>